<keyword evidence="2" id="KW-0269">Exonuclease</keyword>
<evidence type="ECO:0000313" key="3">
    <source>
        <dbReference type="Proteomes" id="UP000590225"/>
    </source>
</evidence>
<dbReference type="Gene3D" id="1.10.150.20">
    <property type="entry name" value="5' to 3' exonuclease, C-terminal subdomain"/>
    <property type="match status" value="1"/>
</dbReference>
<keyword evidence="2" id="KW-0378">Hydrolase</keyword>
<dbReference type="Pfam" id="PF00476">
    <property type="entry name" value="DNA_pol_A"/>
    <property type="match status" value="1"/>
</dbReference>
<evidence type="ECO:0000259" key="1">
    <source>
        <dbReference type="SMART" id="SM00482"/>
    </source>
</evidence>
<dbReference type="PANTHER" id="PTHR10133:SF62">
    <property type="entry name" value="DNA POLYMERASE THETA"/>
    <property type="match status" value="1"/>
</dbReference>
<dbReference type="RefSeq" id="WP_182514816.1">
    <property type="nucleotide sequence ID" value="NZ_JACGXP010000001.1"/>
</dbReference>
<dbReference type="EMBL" id="JACGXP010000001">
    <property type="protein sequence ID" value="MBA8988849.1"/>
    <property type="molecule type" value="Genomic_DNA"/>
</dbReference>
<dbReference type="GO" id="GO:0003887">
    <property type="term" value="F:DNA-directed DNA polymerase activity"/>
    <property type="evidence" value="ECO:0007669"/>
    <property type="project" value="InterPro"/>
</dbReference>
<organism evidence="2 3">
    <name type="scientific">Curtobacterium pusillum</name>
    <dbReference type="NCBI Taxonomy" id="69373"/>
    <lineage>
        <taxon>Bacteria</taxon>
        <taxon>Bacillati</taxon>
        <taxon>Actinomycetota</taxon>
        <taxon>Actinomycetes</taxon>
        <taxon>Micrococcales</taxon>
        <taxon>Microbacteriaceae</taxon>
        <taxon>Curtobacterium</taxon>
    </lineage>
</organism>
<evidence type="ECO:0000313" key="2">
    <source>
        <dbReference type="EMBL" id="MBA8988849.1"/>
    </source>
</evidence>
<dbReference type="SUPFAM" id="SSF56672">
    <property type="entry name" value="DNA/RNA polymerases"/>
    <property type="match status" value="1"/>
</dbReference>
<protein>
    <submittedName>
        <fullName evidence="2">DNA polymerase I-like protein with 3'-5' exonuclease and polymerase domains</fullName>
    </submittedName>
</protein>
<dbReference type="InterPro" id="IPR043502">
    <property type="entry name" value="DNA/RNA_pol_sf"/>
</dbReference>
<feature type="domain" description="DNA-directed DNA polymerase family A palm" evidence="1">
    <location>
        <begin position="164"/>
        <end position="352"/>
    </location>
</feature>
<name>A0AAW3T2J7_9MICO</name>
<dbReference type="PANTHER" id="PTHR10133">
    <property type="entry name" value="DNA POLYMERASE I"/>
    <property type="match status" value="1"/>
</dbReference>
<sequence length="386" mass="41735">MTAESTPSYRAAAMRSVRQDHAWRPVQARGIRLDLDRLLRERTVVEEEARRLQVENGVNLMAASDAGVAAAHAWLVANGVTVRDATGHPSLEQDAVARAQVEDTTRARVSYGALLAARELGRTRGKLLELDRLRQGERVYPQMIVRHTRTGRALVRRPALQNLGRSLRGMLMADPGYVLVSLDYHQVEPSVAAAMSGDAQLAADVASGDVYAAAAAGWASGGAPMDRAQAKTAFLACLYGRGAASSATDLGVTQQEAAFLIEAVWGRYSRLREYRDELQARFAASVPMTTLGGRPIPALGRSELYKALNWMIQGSAADIFEGGVMRVADAIGPEALFLGVHDELILHVPSARAEYARQVLAEQMPCTLGSVIITGDAEVLGTHWRK</sequence>
<dbReference type="Gene3D" id="3.30.70.370">
    <property type="match status" value="1"/>
</dbReference>
<dbReference type="SMART" id="SM00482">
    <property type="entry name" value="POLAc"/>
    <property type="match status" value="1"/>
</dbReference>
<dbReference type="GO" id="GO:0006302">
    <property type="term" value="P:double-strand break repair"/>
    <property type="evidence" value="ECO:0007669"/>
    <property type="project" value="TreeGrafter"/>
</dbReference>
<accession>A0AAW3T2J7</accession>
<dbReference type="GO" id="GO:0004527">
    <property type="term" value="F:exonuclease activity"/>
    <property type="evidence" value="ECO:0007669"/>
    <property type="project" value="UniProtKB-KW"/>
</dbReference>
<dbReference type="PRINTS" id="PR00868">
    <property type="entry name" value="DNAPOLI"/>
</dbReference>
<dbReference type="InterPro" id="IPR002298">
    <property type="entry name" value="DNA_polymerase_A"/>
</dbReference>
<keyword evidence="2" id="KW-0540">Nuclease</keyword>
<proteinExistence type="predicted"/>
<gene>
    <name evidence="2" type="ORF">FHW23_000081</name>
</gene>
<dbReference type="InterPro" id="IPR001098">
    <property type="entry name" value="DNA-dir_DNA_pol_A_palm_dom"/>
</dbReference>
<reference evidence="2 3" key="1">
    <citation type="submission" date="2020-07" db="EMBL/GenBank/DDBJ databases">
        <title>Above-ground endophytic microbial communities from plants in different locations in the United States.</title>
        <authorList>
            <person name="Frank C."/>
        </authorList>
    </citation>
    <scope>NUCLEOTIDE SEQUENCE [LARGE SCALE GENOMIC DNA]</scope>
    <source>
        <strain evidence="2 3">WPL5_2</strain>
    </source>
</reference>
<comment type="caution">
    <text evidence="2">The sequence shown here is derived from an EMBL/GenBank/DDBJ whole genome shotgun (WGS) entry which is preliminary data.</text>
</comment>
<dbReference type="GO" id="GO:0006261">
    <property type="term" value="P:DNA-templated DNA replication"/>
    <property type="evidence" value="ECO:0007669"/>
    <property type="project" value="InterPro"/>
</dbReference>
<dbReference type="Proteomes" id="UP000590225">
    <property type="component" value="Unassembled WGS sequence"/>
</dbReference>
<dbReference type="GO" id="GO:0003677">
    <property type="term" value="F:DNA binding"/>
    <property type="evidence" value="ECO:0007669"/>
    <property type="project" value="InterPro"/>
</dbReference>
<dbReference type="AlphaFoldDB" id="A0AAW3T2J7"/>